<protein>
    <submittedName>
        <fullName evidence="1">Uncharacterized protein</fullName>
    </submittedName>
</protein>
<proteinExistence type="predicted"/>
<dbReference type="Proteomes" id="UP000001312">
    <property type="component" value="Unassembled WGS sequence"/>
</dbReference>
<gene>
    <name evidence="1" type="ORF">SS1G_09833</name>
</gene>
<keyword evidence="2" id="KW-1185">Reference proteome</keyword>
<accession>A7EWX4</accession>
<dbReference type="AlphaFoldDB" id="A7EWX4"/>
<evidence type="ECO:0000313" key="1">
    <source>
        <dbReference type="EMBL" id="EDN93966.1"/>
    </source>
</evidence>
<reference evidence="2" key="1">
    <citation type="journal article" date="2011" name="PLoS Genet.">
        <title>Genomic analysis of the necrotrophic fungal pathogens Sclerotinia sclerotiorum and Botrytis cinerea.</title>
        <authorList>
            <person name="Amselem J."/>
            <person name="Cuomo C.A."/>
            <person name="van Kan J.A."/>
            <person name="Viaud M."/>
            <person name="Benito E.P."/>
            <person name="Couloux A."/>
            <person name="Coutinho P.M."/>
            <person name="de Vries R.P."/>
            <person name="Dyer P.S."/>
            <person name="Fillinger S."/>
            <person name="Fournier E."/>
            <person name="Gout L."/>
            <person name="Hahn M."/>
            <person name="Kohn L."/>
            <person name="Lapalu N."/>
            <person name="Plummer K.M."/>
            <person name="Pradier J.M."/>
            <person name="Quevillon E."/>
            <person name="Sharon A."/>
            <person name="Simon A."/>
            <person name="ten Have A."/>
            <person name="Tudzynski B."/>
            <person name="Tudzynski P."/>
            <person name="Wincker P."/>
            <person name="Andrew M."/>
            <person name="Anthouard V."/>
            <person name="Beever R.E."/>
            <person name="Beffa R."/>
            <person name="Benoit I."/>
            <person name="Bouzid O."/>
            <person name="Brault B."/>
            <person name="Chen Z."/>
            <person name="Choquer M."/>
            <person name="Collemare J."/>
            <person name="Cotton P."/>
            <person name="Danchin E.G."/>
            <person name="Da Silva C."/>
            <person name="Gautier A."/>
            <person name="Giraud C."/>
            <person name="Giraud T."/>
            <person name="Gonzalez C."/>
            <person name="Grossetete S."/>
            <person name="Guldener U."/>
            <person name="Henrissat B."/>
            <person name="Howlett B.J."/>
            <person name="Kodira C."/>
            <person name="Kretschmer M."/>
            <person name="Lappartient A."/>
            <person name="Leroch M."/>
            <person name="Levis C."/>
            <person name="Mauceli E."/>
            <person name="Neuveglise C."/>
            <person name="Oeser B."/>
            <person name="Pearson M."/>
            <person name="Poulain J."/>
            <person name="Poussereau N."/>
            <person name="Quesneville H."/>
            <person name="Rascle C."/>
            <person name="Schumacher J."/>
            <person name="Segurens B."/>
            <person name="Sexton A."/>
            <person name="Silva E."/>
            <person name="Sirven C."/>
            <person name="Soanes D.M."/>
            <person name="Talbot N.J."/>
            <person name="Templeton M."/>
            <person name="Yandava C."/>
            <person name="Yarden O."/>
            <person name="Zeng Q."/>
            <person name="Rollins J.A."/>
            <person name="Lebrun M.H."/>
            <person name="Dickman M."/>
        </authorList>
    </citation>
    <scope>NUCLEOTIDE SEQUENCE [LARGE SCALE GENOMIC DNA]</scope>
    <source>
        <strain evidence="2">ATCC 18683 / 1980 / Ss-1</strain>
    </source>
</reference>
<dbReference type="EMBL" id="CH476634">
    <property type="protein sequence ID" value="EDN93966.1"/>
    <property type="molecule type" value="Genomic_DNA"/>
</dbReference>
<organism evidence="1 2">
    <name type="scientific">Sclerotinia sclerotiorum (strain ATCC 18683 / 1980 / Ss-1)</name>
    <name type="common">White mold</name>
    <name type="synonym">Whetzelinia sclerotiorum</name>
    <dbReference type="NCBI Taxonomy" id="665079"/>
    <lineage>
        <taxon>Eukaryota</taxon>
        <taxon>Fungi</taxon>
        <taxon>Dikarya</taxon>
        <taxon>Ascomycota</taxon>
        <taxon>Pezizomycotina</taxon>
        <taxon>Leotiomycetes</taxon>
        <taxon>Helotiales</taxon>
        <taxon>Sclerotiniaceae</taxon>
        <taxon>Sclerotinia</taxon>
    </lineage>
</organism>
<dbReference type="KEGG" id="ssl:SS1G_09833"/>
<evidence type="ECO:0000313" key="2">
    <source>
        <dbReference type="Proteomes" id="UP000001312"/>
    </source>
</evidence>
<dbReference type="GeneID" id="5485250"/>
<dbReference type="InParanoid" id="A7EWX4"/>
<dbReference type="RefSeq" id="XP_001589200.1">
    <property type="nucleotide sequence ID" value="XM_001589150.1"/>
</dbReference>
<name>A7EWX4_SCLS1</name>
<sequence length="196" mass="22447">MDAVCGRVIIPLERPTSSQLLLGALMNDGKVVKVVLELRICLFMDVPPGMETWLSVKQLNLDIRKVQTYDHFTLPPDVVYSRNKFRVGFEGQSVKMRDLHKSAPQYTFSLHQSYNTISKQLKVSSITITHSTIYSNISSRYFYSNRKLRQSSISLTRREIFPESNFFKKNRAPTLPTPAEFRSSALNEKTGNIRAI</sequence>